<reference evidence="1" key="1">
    <citation type="submission" date="2021-06" db="EMBL/GenBank/DDBJ databases">
        <authorList>
            <person name="Kallberg Y."/>
            <person name="Tangrot J."/>
            <person name="Rosling A."/>
        </authorList>
    </citation>
    <scope>NUCLEOTIDE SEQUENCE</scope>
    <source>
        <strain evidence="1">CL356</strain>
    </source>
</reference>
<evidence type="ECO:0000313" key="1">
    <source>
        <dbReference type="EMBL" id="CAG8757866.1"/>
    </source>
</evidence>
<keyword evidence="2" id="KW-1185">Reference proteome</keyword>
<name>A0ACA9QMM2_9GLOM</name>
<sequence length="195" mass="22037">QKRNFESPQCTLAITYLVADRNWAFEPWSALFNHASKQRIQYMAVCNIATPPSQGLTRKEGIKTRSPLVKHHLAGQEAKVRTTQGRALLADYMTLIASLDFGRKIVVKKLLAGSKRSLLMMRTLVQLQRQLLKHGENLVDNISCRACEGSRNTRHPDSGFIQPVKKNSGLHYVTRLESLSDAPEELPHEISEIYT</sequence>
<feature type="non-terminal residue" evidence="1">
    <location>
        <position position="1"/>
    </location>
</feature>
<gene>
    <name evidence="1" type="ORF">ACOLOM_LOCUS13055</name>
</gene>
<protein>
    <submittedName>
        <fullName evidence="1">13507_t:CDS:1</fullName>
    </submittedName>
</protein>
<proteinExistence type="predicted"/>
<dbReference type="EMBL" id="CAJVPT010057079">
    <property type="protein sequence ID" value="CAG8757866.1"/>
    <property type="molecule type" value="Genomic_DNA"/>
</dbReference>
<evidence type="ECO:0000313" key="2">
    <source>
        <dbReference type="Proteomes" id="UP000789525"/>
    </source>
</evidence>
<feature type="non-terminal residue" evidence="1">
    <location>
        <position position="195"/>
    </location>
</feature>
<dbReference type="Proteomes" id="UP000789525">
    <property type="component" value="Unassembled WGS sequence"/>
</dbReference>
<accession>A0ACA9QMM2</accession>
<organism evidence="1 2">
    <name type="scientific">Acaulospora colombiana</name>
    <dbReference type="NCBI Taxonomy" id="27376"/>
    <lineage>
        <taxon>Eukaryota</taxon>
        <taxon>Fungi</taxon>
        <taxon>Fungi incertae sedis</taxon>
        <taxon>Mucoromycota</taxon>
        <taxon>Glomeromycotina</taxon>
        <taxon>Glomeromycetes</taxon>
        <taxon>Diversisporales</taxon>
        <taxon>Acaulosporaceae</taxon>
        <taxon>Acaulospora</taxon>
    </lineage>
</organism>
<comment type="caution">
    <text evidence="1">The sequence shown here is derived from an EMBL/GenBank/DDBJ whole genome shotgun (WGS) entry which is preliminary data.</text>
</comment>